<dbReference type="Pfam" id="PF00883">
    <property type="entry name" value="Peptidase_M17"/>
    <property type="match status" value="1"/>
</dbReference>
<evidence type="ECO:0000256" key="2">
    <source>
        <dbReference type="ARBA" id="ARBA00022438"/>
    </source>
</evidence>
<reference evidence="7" key="1">
    <citation type="submission" date="2021-12" db="EMBL/GenBank/DDBJ databases">
        <authorList>
            <person name="King R."/>
        </authorList>
    </citation>
    <scope>NUCLEOTIDE SEQUENCE</scope>
</reference>
<evidence type="ECO:0000313" key="8">
    <source>
        <dbReference type="Proteomes" id="UP001153292"/>
    </source>
</evidence>
<dbReference type="InterPro" id="IPR011356">
    <property type="entry name" value="Leucine_aapep/pepB"/>
</dbReference>
<evidence type="ECO:0000256" key="1">
    <source>
        <dbReference type="ARBA" id="ARBA00009528"/>
    </source>
</evidence>
<dbReference type="PANTHER" id="PTHR11963">
    <property type="entry name" value="LEUCINE AMINOPEPTIDASE-RELATED"/>
    <property type="match status" value="1"/>
</dbReference>
<dbReference type="EMBL" id="OU963920">
    <property type="protein sequence ID" value="CAH0404023.1"/>
    <property type="molecule type" value="Genomic_DNA"/>
</dbReference>
<proteinExistence type="inferred from homology"/>
<feature type="region of interest" description="Disordered" evidence="5">
    <location>
        <begin position="811"/>
        <end position="863"/>
    </location>
</feature>
<dbReference type="Proteomes" id="UP001153292">
    <property type="component" value="Chromosome 27"/>
</dbReference>
<evidence type="ECO:0000259" key="6">
    <source>
        <dbReference type="Pfam" id="PF00883"/>
    </source>
</evidence>
<comment type="similarity">
    <text evidence="1">Belongs to the peptidase M17 family.</text>
</comment>
<gene>
    <name evidence="7" type="ORF">CHILSU_LOCUS7325</name>
</gene>
<dbReference type="InterPro" id="IPR000819">
    <property type="entry name" value="Peptidase_M17_C"/>
</dbReference>
<evidence type="ECO:0000256" key="5">
    <source>
        <dbReference type="SAM" id="MobiDB-lite"/>
    </source>
</evidence>
<evidence type="ECO:0000256" key="4">
    <source>
        <dbReference type="ARBA" id="ARBA00022801"/>
    </source>
</evidence>
<keyword evidence="8" id="KW-1185">Reference proteome</keyword>
<keyword evidence="2" id="KW-0031">Aminopeptidase</keyword>
<dbReference type="Gene3D" id="3.40.630.10">
    <property type="entry name" value="Zn peptidases"/>
    <property type="match status" value="1"/>
</dbReference>
<sequence>MAAQDYKLFENVFIETNLQSSDYDAVILIVYPDELKVDLPRHVRSYVNDITKLDKHVQKVATVWNCEYVSGGRLVLSPTGKITPYHDVVVLKEAAKKGVLRALDAGAKCPLLVVQNVVDFPDGQLVAILGALEALYVPLQLREREGTKNCTKIGFHAEEKVTKEFEKVVRNAIGLERARILTRDIGGADPERMTPARIVEYVKASFADDIYIKVNVIDNEEVIAKEYPLLAAVSRAANRVDRHKPRVVEIVYIPSDIARVSETLMLVGKGVTYDTGGADIKTAGKMAGMSRDKCGAAAVAGFLKACSILKPSHLKVVGVMCLCRNSVGEDSYVQDELLLSRSGKTVRVTNTDAEGRFAMADSLYKMAEQAGAELNPHIYTIATLTGHAKLCYGDYSAAMDNHSARASNHSNRLQFSGSRIGEGIEVSVVRQEDLAVNIGKCKGDDLLQIDVEAKGRNHQLAAGFLIKVGGLEDKNVKYTHLDIAGGAGMPPQEPTAAPILSLCHAHKNLPYDIDSVLHFSERDYSKNGHRTIMIKKIDIVYGPECRARDRQEKIELCQNYPGVARRKREVTVEVAEDTNLRVNRDITPPPTPSVDERIKDLAIEKEMQDAIEQIYKVSAKALTVARGVYCNQSEPNPKVKDANDVQNKPDILNIIATITEYVKSMVDKAVGNMPEFCKASENIEVYQRNHLGKCPFYGGYPCPKNYRSTKSGAVKYSTHHRPAYYQSTKNKGNPYVPKQFVHWRASGNATANSTDKNAERQGSLDEHTITTVKMDKVKDVADARKHKDIGDHTTVYRTKETGIEIDVIHDRKKRDTDDEGKRVEVRNSDELHEKVKALENDGSVHAKDIPKRTSRWEHRRKFQ</sequence>
<dbReference type="SUPFAM" id="SSF53187">
    <property type="entry name" value="Zn-dependent exopeptidases"/>
    <property type="match status" value="1"/>
</dbReference>
<feature type="compositionally biased region" description="Basic and acidic residues" evidence="5">
    <location>
        <begin position="811"/>
        <end position="856"/>
    </location>
</feature>
<protein>
    <recommendedName>
        <fullName evidence="6">Cytosol aminopeptidase domain-containing protein</fullName>
    </recommendedName>
</protein>
<organism evidence="7 8">
    <name type="scientific">Chilo suppressalis</name>
    <name type="common">Asiatic rice borer moth</name>
    <dbReference type="NCBI Taxonomy" id="168631"/>
    <lineage>
        <taxon>Eukaryota</taxon>
        <taxon>Metazoa</taxon>
        <taxon>Ecdysozoa</taxon>
        <taxon>Arthropoda</taxon>
        <taxon>Hexapoda</taxon>
        <taxon>Insecta</taxon>
        <taxon>Pterygota</taxon>
        <taxon>Neoptera</taxon>
        <taxon>Endopterygota</taxon>
        <taxon>Lepidoptera</taxon>
        <taxon>Glossata</taxon>
        <taxon>Ditrysia</taxon>
        <taxon>Pyraloidea</taxon>
        <taxon>Crambidae</taxon>
        <taxon>Crambinae</taxon>
        <taxon>Chilo</taxon>
    </lineage>
</organism>
<dbReference type="PANTHER" id="PTHR11963:SF48">
    <property type="entry name" value="DIPEPTIDASE B, ISOFORM A"/>
    <property type="match status" value="1"/>
</dbReference>
<name>A0ABN8B6P7_CHISP</name>
<accession>A0ABN8B6P7</accession>
<feature type="domain" description="Cytosol aminopeptidase" evidence="6">
    <location>
        <begin position="181"/>
        <end position="488"/>
    </location>
</feature>
<evidence type="ECO:0000313" key="7">
    <source>
        <dbReference type="EMBL" id="CAH0404023.1"/>
    </source>
</evidence>
<dbReference type="PRINTS" id="PR00481">
    <property type="entry name" value="LAMNOPPTDASE"/>
</dbReference>
<evidence type="ECO:0000256" key="3">
    <source>
        <dbReference type="ARBA" id="ARBA00022670"/>
    </source>
</evidence>
<keyword evidence="4" id="KW-0378">Hydrolase</keyword>
<keyword evidence="3" id="KW-0645">Protease</keyword>